<dbReference type="Gene3D" id="1.10.287.130">
    <property type="match status" value="1"/>
</dbReference>
<dbReference type="InterPro" id="IPR003661">
    <property type="entry name" value="HisK_dim/P_dom"/>
</dbReference>
<feature type="transmembrane region" description="Helical" evidence="11">
    <location>
        <begin position="160"/>
        <end position="182"/>
    </location>
</feature>
<dbReference type="SUPFAM" id="SSF158472">
    <property type="entry name" value="HAMP domain-like"/>
    <property type="match status" value="1"/>
</dbReference>
<feature type="transmembrane region" description="Helical" evidence="11">
    <location>
        <begin position="12"/>
        <end position="30"/>
    </location>
</feature>
<dbReference type="InterPro" id="IPR036097">
    <property type="entry name" value="HisK_dim/P_sf"/>
</dbReference>
<dbReference type="InterPro" id="IPR003594">
    <property type="entry name" value="HATPase_dom"/>
</dbReference>
<dbReference type="EC" id="2.7.13.3" evidence="3"/>
<keyword evidence="9" id="KW-0902">Two-component regulatory system</keyword>
<evidence type="ECO:0000256" key="3">
    <source>
        <dbReference type="ARBA" id="ARBA00012438"/>
    </source>
</evidence>
<protein>
    <recommendedName>
        <fullName evidence="3">histidine kinase</fullName>
        <ecNumber evidence="3">2.7.13.3</ecNumber>
    </recommendedName>
</protein>
<dbReference type="Pfam" id="PF00672">
    <property type="entry name" value="HAMP"/>
    <property type="match status" value="1"/>
</dbReference>
<evidence type="ECO:0000256" key="7">
    <source>
        <dbReference type="ARBA" id="ARBA00022777"/>
    </source>
</evidence>
<dbReference type="SUPFAM" id="SSF55874">
    <property type="entry name" value="ATPase domain of HSP90 chaperone/DNA topoisomerase II/histidine kinase"/>
    <property type="match status" value="1"/>
</dbReference>
<dbReference type="SMART" id="SM00304">
    <property type="entry name" value="HAMP"/>
    <property type="match status" value="1"/>
</dbReference>
<gene>
    <name evidence="14" type="ORF">G7026_14070</name>
</gene>
<name>A0ABR5Z2U3_9GAMM</name>
<dbReference type="Gene3D" id="3.30.450.170">
    <property type="entry name" value="Two-component histidine kinase, sensor domain"/>
    <property type="match status" value="1"/>
</dbReference>
<dbReference type="InterPro" id="IPR038428">
    <property type="entry name" value="HK_sensor_dom_sf"/>
</dbReference>
<evidence type="ECO:0000256" key="5">
    <source>
        <dbReference type="ARBA" id="ARBA00022679"/>
    </source>
</evidence>
<comment type="catalytic activity">
    <reaction evidence="1">
        <text>ATP + protein L-histidine = ADP + protein N-phospho-L-histidine.</text>
        <dbReference type="EC" id="2.7.13.3"/>
    </reaction>
</comment>
<evidence type="ECO:0000256" key="10">
    <source>
        <dbReference type="ARBA" id="ARBA00023136"/>
    </source>
</evidence>
<keyword evidence="7" id="KW-0418">Kinase</keyword>
<feature type="domain" description="Histidine kinase" evidence="12">
    <location>
        <begin position="243"/>
        <end position="449"/>
    </location>
</feature>
<evidence type="ECO:0000256" key="6">
    <source>
        <dbReference type="ARBA" id="ARBA00022692"/>
    </source>
</evidence>
<evidence type="ECO:0000256" key="1">
    <source>
        <dbReference type="ARBA" id="ARBA00000085"/>
    </source>
</evidence>
<evidence type="ECO:0000256" key="9">
    <source>
        <dbReference type="ARBA" id="ARBA00023012"/>
    </source>
</evidence>
<dbReference type="InterPro" id="IPR036890">
    <property type="entry name" value="HATPase_C_sf"/>
</dbReference>
<proteinExistence type="predicted"/>
<keyword evidence="4" id="KW-0597">Phosphoprotein</keyword>
<organism evidence="14 15">
    <name type="scientific">Stutzerimonas azotifigens</name>
    <dbReference type="NCBI Taxonomy" id="291995"/>
    <lineage>
        <taxon>Bacteria</taxon>
        <taxon>Pseudomonadati</taxon>
        <taxon>Pseudomonadota</taxon>
        <taxon>Gammaproteobacteria</taxon>
        <taxon>Pseudomonadales</taxon>
        <taxon>Pseudomonadaceae</taxon>
        <taxon>Stutzerimonas</taxon>
    </lineage>
</organism>
<dbReference type="Pfam" id="PF02518">
    <property type="entry name" value="HATPase_c"/>
    <property type="match status" value="1"/>
</dbReference>
<dbReference type="SMART" id="SM00388">
    <property type="entry name" value="HisKA"/>
    <property type="match status" value="1"/>
</dbReference>
<reference evidence="14 15" key="1">
    <citation type="submission" date="2020-02" db="EMBL/GenBank/DDBJ databases">
        <title>Synteny-based analysis reveals conserved mechanism for high triclosan tolerance in Pseudomonas, as well as instances of horizontal transfer.</title>
        <authorList>
            <person name="Mcfarland A.G."/>
            <person name="Bertucci H.K."/>
            <person name="Litmann E."/>
            <person name="Shen J."/>
            <person name="Huttenhower C."/>
            <person name="Hartmann E.M."/>
        </authorList>
    </citation>
    <scope>NUCLEOTIDE SEQUENCE [LARGE SCALE GENOMIC DNA]</scope>
    <source>
        <strain evidence="14 15">115A1</strain>
    </source>
</reference>
<dbReference type="PANTHER" id="PTHR45436">
    <property type="entry name" value="SENSOR HISTIDINE KINASE YKOH"/>
    <property type="match status" value="1"/>
</dbReference>
<evidence type="ECO:0000256" key="11">
    <source>
        <dbReference type="SAM" id="Phobius"/>
    </source>
</evidence>
<dbReference type="RefSeq" id="WP_181071543.1">
    <property type="nucleotide sequence ID" value="NZ_JAAMRF010000007.1"/>
</dbReference>
<dbReference type="Gene3D" id="1.10.8.500">
    <property type="entry name" value="HAMP domain in histidine kinase"/>
    <property type="match status" value="1"/>
</dbReference>
<dbReference type="PROSITE" id="PS50109">
    <property type="entry name" value="HIS_KIN"/>
    <property type="match status" value="1"/>
</dbReference>
<dbReference type="Proteomes" id="UP000786387">
    <property type="component" value="Unassembled WGS sequence"/>
</dbReference>
<dbReference type="InterPro" id="IPR004358">
    <property type="entry name" value="Sig_transdc_His_kin-like_C"/>
</dbReference>
<dbReference type="InterPro" id="IPR031930">
    <property type="entry name" value="HK_sensor"/>
</dbReference>
<comment type="caution">
    <text evidence="14">The sequence shown here is derived from an EMBL/GenBank/DDBJ whole genome shotgun (WGS) entry which is preliminary data.</text>
</comment>
<dbReference type="EMBL" id="JAAMRF010000007">
    <property type="protein sequence ID" value="MBA1274485.1"/>
    <property type="molecule type" value="Genomic_DNA"/>
</dbReference>
<dbReference type="PROSITE" id="PS50885">
    <property type="entry name" value="HAMP"/>
    <property type="match status" value="1"/>
</dbReference>
<evidence type="ECO:0000259" key="12">
    <source>
        <dbReference type="PROSITE" id="PS50109"/>
    </source>
</evidence>
<dbReference type="InterPro" id="IPR003660">
    <property type="entry name" value="HAMP_dom"/>
</dbReference>
<dbReference type="Gene3D" id="3.30.565.10">
    <property type="entry name" value="Histidine kinase-like ATPase, C-terminal domain"/>
    <property type="match status" value="1"/>
</dbReference>
<keyword evidence="6 11" id="KW-0812">Transmembrane</keyword>
<keyword evidence="15" id="KW-1185">Reference proteome</keyword>
<dbReference type="Pfam" id="PF00512">
    <property type="entry name" value="HisKA"/>
    <property type="match status" value="1"/>
</dbReference>
<dbReference type="SUPFAM" id="SSF47384">
    <property type="entry name" value="Homodimeric domain of signal transducing histidine kinase"/>
    <property type="match status" value="1"/>
</dbReference>
<dbReference type="SMART" id="SM00387">
    <property type="entry name" value="HATPase_c"/>
    <property type="match status" value="1"/>
</dbReference>
<evidence type="ECO:0000256" key="4">
    <source>
        <dbReference type="ARBA" id="ARBA00022553"/>
    </source>
</evidence>
<dbReference type="PANTHER" id="PTHR45436:SF5">
    <property type="entry name" value="SENSOR HISTIDINE KINASE TRCS"/>
    <property type="match status" value="1"/>
</dbReference>
<keyword evidence="5" id="KW-0808">Transferase</keyword>
<evidence type="ECO:0000256" key="2">
    <source>
        <dbReference type="ARBA" id="ARBA00004370"/>
    </source>
</evidence>
<dbReference type="CDD" id="cd06225">
    <property type="entry name" value="HAMP"/>
    <property type="match status" value="1"/>
</dbReference>
<dbReference type="InterPro" id="IPR005467">
    <property type="entry name" value="His_kinase_dom"/>
</dbReference>
<accession>A0ABR5Z2U3</accession>
<sequence>MNRLPGRHSLFWRLAVLLIGFCLAVIWLSWSIGQYMQRQGYHLAADAQATLVEYAAEAQAVWRTGEASALDRWLADFSAREDTWAVVVGHDLQSLGSRGLSAEERDHLTFLRRLDWPMSRRSARLPYLGIPFPDEPEHGQLVIQLPERFKPDGYHPSWQLLVHGLLPAAMALLFCVLLYRLLIAPLEVLREQANALRDEQLGTRAPPQVSRRQDELGDLARAFDHMAGRLENTLVFQRQLLRNLSHELRTPLSRLRVAGENEQDLGALRLRLEREVQGMQQLIGNTLELVWLDTERPQLPLEPIEVGALWEIIAEDACFESGWSRQRLVCELPDDCRVVGNLNGLAQALENVLRNAIRHSPEGATVRFGGERHASHWNLWLEDQGGGVPEDDLERIFDAFIRLNSARPGGGGYGLGLSIARSSVQLQGGQLRAQNHGSGLRVTLRMTAA</sequence>
<evidence type="ECO:0000313" key="15">
    <source>
        <dbReference type="Proteomes" id="UP000786387"/>
    </source>
</evidence>
<comment type="subcellular location">
    <subcellularLocation>
        <location evidence="2">Membrane</location>
    </subcellularLocation>
</comment>
<dbReference type="InterPro" id="IPR050428">
    <property type="entry name" value="TCS_sensor_his_kinase"/>
</dbReference>
<dbReference type="PRINTS" id="PR00344">
    <property type="entry name" value="BCTRLSENSOR"/>
</dbReference>
<evidence type="ECO:0000259" key="13">
    <source>
        <dbReference type="PROSITE" id="PS50885"/>
    </source>
</evidence>
<dbReference type="CDD" id="cd00082">
    <property type="entry name" value="HisKA"/>
    <property type="match status" value="1"/>
</dbReference>
<keyword evidence="10 11" id="KW-0472">Membrane</keyword>
<feature type="domain" description="HAMP" evidence="13">
    <location>
        <begin position="180"/>
        <end position="235"/>
    </location>
</feature>
<evidence type="ECO:0000313" key="14">
    <source>
        <dbReference type="EMBL" id="MBA1274485.1"/>
    </source>
</evidence>
<keyword evidence="8 11" id="KW-1133">Transmembrane helix</keyword>
<evidence type="ECO:0000256" key="8">
    <source>
        <dbReference type="ARBA" id="ARBA00022989"/>
    </source>
</evidence>
<dbReference type="Pfam" id="PF16750">
    <property type="entry name" value="HK_sensor"/>
    <property type="match status" value="1"/>
</dbReference>